<dbReference type="SUPFAM" id="SSF159888">
    <property type="entry name" value="YdhG-like"/>
    <property type="match status" value="1"/>
</dbReference>
<dbReference type="RefSeq" id="WP_156742028.1">
    <property type="nucleotide sequence ID" value="NZ_CACRYJ010000048.1"/>
</dbReference>
<reference evidence="2 3" key="1">
    <citation type="submission" date="2019-11" db="EMBL/GenBank/DDBJ databases">
        <authorList>
            <person name="Criscuolo A."/>
        </authorList>
    </citation>
    <scope>NUCLEOTIDE SEQUENCE [LARGE SCALE GENOMIC DNA]</scope>
    <source>
        <strain evidence="2">CIP111667</strain>
    </source>
</reference>
<feature type="domain" description="YdhG-like" evidence="1">
    <location>
        <begin position="17"/>
        <end position="117"/>
    </location>
</feature>
<comment type="caution">
    <text evidence="2">The sequence shown here is derived from an EMBL/GenBank/DDBJ whole genome shotgun (WGS) entry which is preliminary data.</text>
</comment>
<dbReference type="Pfam" id="PF08818">
    <property type="entry name" value="DUF1801"/>
    <property type="match status" value="1"/>
</dbReference>
<name>A0A7M4DMI0_9MICO</name>
<organism evidence="2 3">
    <name type="scientific">Occultella aeris</name>
    <dbReference type="NCBI Taxonomy" id="2761496"/>
    <lineage>
        <taxon>Bacteria</taxon>
        <taxon>Bacillati</taxon>
        <taxon>Actinomycetota</taxon>
        <taxon>Actinomycetes</taxon>
        <taxon>Micrococcales</taxon>
        <taxon>Ruaniaceae</taxon>
        <taxon>Occultella</taxon>
    </lineage>
</organism>
<evidence type="ECO:0000313" key="3">
    <source>
        <dbReference type="Proteomes" id="UP000419743"/>
    </source>
</evidence>
<protein>
    <recommendedName>
        <fullName evidence="1">YdhG-like domain-containing protein</fullName>
    </recommendedName>
</protein>
<dbReference type="Proteomes" id="UP000419743">
    <property type="component" value="Unassembled WGS sequence"/>
</dbReference>
<evidence type="ECO:0000259" key="1">
    <source>
        <dbReference type="Pfam" id="PF08818"/>
    </source>
</evidence>
<sequence length="124" mass="13333">MGGRVEDVTGGLDAPVREIVQRLRDLVAGTIPQVLEEPDPASGLIGYSFKPGTYTFLVAGIAPHTAHVNLMFARGAELADHDPGELLEGTGKRARHIRFVTATDVDRPGIQELLAEAARRTPRP</sequence>
<dbReference type="AlphaFoldDB" id="A0A7M4DMI0"/>
<accession>A0A7M4DMI0</accession>
<evidence type="ECO:0000313" key="2">
    <source>
        <dbReference type="EMBL" id="VZO38590.1"/>
    </source>
</evidence>
<dbReference type="InterPro" id="IPR014922">
    <property type="entry name" value="YdhG-like"/>
</dbReference>
<proteinExistence type="predicted"/>
<gene>
    <name evidence="2" type="ORF">HALOF300_03352</name>
</gene>
<keyword evidence="3" id="KW-1185">Reference proteome</keyword>
<dbReference type="EMBL" id="CACRYJ010000048">
    <property type="protein sequence ID" value="VZO38590.1"/>
    <property type="molecule type" value="Genomic_DNA"/>
</dbReference>